<dbReference type="EnsemblMetazoa" id="CapteT115834">
    <property type="protein sequence ID" value="CapteP115834"/>
    <property type="gene ID" value="CapteG115834"/>
</dbReference>
<dbReference type="InterPro" id="IPR012341">
    <property type="entry name" value="6hp_glycosidase-like_sf"/>
</dbReference>
<dbReference type="EMBL" id="KB301890">
    <property type="protein sequence ID" value="ELU04987.1"/>
    <property type="molecule type" value="Genomic_DNA"/>
</dbReference>
<reference evidence="4" key="3">
    <citation type="submission" date="2015-06" db="UniProtKB">
        <authorList>
            <consortium name="EnsemblMetazoa"/>
        </authorList>
    </citation>
    <scope>IDENTIFICATION</scope>
</reference>
<gene>
    <name evidence="3" type="ORF">CAPTEDRAFT_115834</name>
</gene>
<dbReference type="OrthoDB" id="10257263at2759"/>
<keyword evidence="2" id="KW-0862">Zinc</keyword>
<evidence type="ECO:0000256" key="2">
    <source>
        <dbReference type="PIRSR" id="PIRSR607822-1"/>
    </source>
</evidence>
<dbReference type="InterPro" id="IPR020464">
    <property type="entry name" value="LanC-like_prot_euk"/>
</dbReference>
<feature type="binding site" evidence="2">
    <location>
        <position position="332"/>
    </location>
    <ligand>
        <name>Zn(2+)</name>
        <dbReference type="ChEBI" id="CHEBI:29105"/>
    </ligand>
</feature>
<evidence type="ECO:0000256" key="1">
    <source>
        <dbReference type="ARBA" id="ARBA00007179"/>
    </source>
</evidence>
<dbReference type="SUPFAM" id="SSF158745">
    <property type="entry name" value="LanC-like"/>
    <property type="match status" value="1"/>
</dbReference>
<name>R7UM20_CAPTE</name>
<evidence type="ECO:0008006" key="6">
    <source>
        <dbReference type="Google" id="ProtNLM"/>
    </source>
</evidence>
<dbReference type="GO" id="GO:0005886">
    <property type="term" value="C:plasma membrane"/>
    <property type="evidence" value="ECO:0007669"/>
    <property type="project" value="TreeGrafter"/>
</dbReference>
<dbReference type="PANTHER" id="PTHR12736:SF7">
    <property type="entry name" value="LANC-LIKE PROTEIN 3"/>
    <property type="match status" value="1"/>
</dbReference>
<dbReference type="GO" id="GO:0031179">
    <property type="term" value="P:peptide modification"/>
    <property type="evidence" value="ECO:0007669"/>
    <property type="project" value="InterPro"/>
</dbReference>
<dbReference type="CDD" id="cd04794">
    <property type="entry name" value="euk_LANCL"/>
    <property type="match status" value="1"/>
</dbReference>
<dbReference type="FunFam" id="1.50.10.10:FF:000012">
    <property type="entry name" value="LanC-like protein 3"/>
    <property type="match status" value="1"/>
</dbReference>
<dbReference type="HOGENOM" id="CLU_036244_0_1_1"/>
<dbReference type="AlphaFoldDB" id="R7UM20"/>
<dbReference type="GO" id="GO:0046872">
    <property type="term" value="F:metal ion binding"/>
    <property type="evidence" value="ECO:0007669"/>
    <property type="project" value="UniProtKB-KW"/>
</dbReference>
<feature type="binding site" evidence="2">
    <location>
        <position position="285"/>
    </location>
    <ligand>
        <name>Zn(2+)</name>
        <dbReference type="ChEBI" id="CHEBI:29105"/>
    </ligand>
</feature>
<dbReference type="Proteomes" id="UP000014760">
    <property type="component" value="Unassembled WGS sequence"/>
</dbReference>
<comment type="similarity">
    <text evidence="1">Belongs to the LanC-like protein family.</text>
</comment>
<dbReference type="EMBL" id="AMQN01007973">
    <property type="status" value="NOT_ANNOTATED_CDS"/>
    <property type="molecule type" value="Genomic_DNA"/>
</dbReference>
<keyword evidence="5" id="KW-1185">Reference proteome</keyword>
<reference evidence="3 5" key="2">
    <citation type="journal article" date="2013" name="Nature">
        <title>Insights into bilaterian evolution from three spiralian genomes.</title>
        <authorList>
            <person name="Simakov O."/>
            <person name="Marletaz F."/>
            <person name="Cho S.J."/>
            <person name="Edsinger-Gonzales E."/>
            <person name="Havlak P."/>
            <person name="Hellsten U."/>
            <person name="Kuo D.H."/>
            <person name="Larsson T."/>
            <person name="Lv J."/>
            <person name="Arendt D."/>
            <person name="Savage R."/>
            <person name="Osoegawa K."/>
            <person name="de Jong P."/>
            <person name="Grimwood J."/>
            <person name="Chapman J.A."/>
            <person name="Shapiro H."/>
            <person name="Aerts A."/>
            <person name="Otillar R.P."/>
            <person name="Terry A.Y."/>
            <person name="Boore J.L."/>
            <person name="Grigoriev I.V."/>
            <person name="Lindberg D.R."/>
            <person name="Seaver E.C."/>
            <person name="Weisblat D.A."/>
            <person name="Putnam N.H."/>
            <person name="Rokhsar D.S."/>
        </authorList>
    </citation>
    <scope>NUCLEOTIDE SEQUENCE</scope>
    <source>
        <strain evidence="3 5">I ESC-2004</strain>
    </source>
</reference>
<dbReference type="PRINTS" id="PR01951">
    <property type="entry name" value="LANCEUKARYTE"/>
</dbReference>
<accession>R7UM20</accession>
<dbReference type="InterPro" id="IPR007822">
    <property type="entry name" value="LANC-like"/>
</dbReference>
<protein>
    <recommendedName>
        <fullName evidence="6">LanC-like protein 3 homolog</fullName>
    </recommendedName>
</protein>
<organism evidence="3">
    <name type="scientific">Capitella teleta</name>
    <name type="common">Polychaete worm</name>
    <dbReference type="NCBI Taxonomy" id="283909"/>
    <lineage>
        <taxon>Eukaryota</taxon>
        <taxon>Metazoa</taxon>
        <taxon>Spiralia</taxon>
        <taxon>Lophotrochozoa</taxon>
        <taxon>Annelida</taxon>
        <taxon>Polychaeta</taxon>
        <taxon>Sedentaria</taxon>
        <taxon>Scolecida</taxon>
        <taxon>Capitellidae</taxon>
        <taxon>Capitella</taxon>
    </lineage>
</organism>
<dbReference type="FunCoup" id="R7UM20">
    <property type="interactions" value="174"/>
</dbReference>
<evidence type="ECO:0000313" key="4">
    <source>
        <dbReference type="EnsemblMetazoa" id="CapteP115834"/>
    </source>
</evidence>
<dbReference type="PRINTS" id="PR01950">
    <property type="entry name" value="LANCSUPER"/>
</dbReference>
<evidence type="ECO:0000313" key="3">
    <source>
        <dbReference type="EMBL" id="ELU04987.1"/>
    </source>
</evidence>
<dbReference type="SMART" id="SM01260">
    <property type="entry name" value="LANC_like"/>
    <property type="match status" value="1"/>
</dbReference>
<dbReference type="PANTHER" id="PTHR12736">
    <property type="entry name" value="LANC-LIKE PROTEIN"/>
    <property type="match status" value="1"/>
</dbReference>
<dbReference type="GO" id="GO:0005975">
    <property type="term" value="P:carbohydrate metabolic process"/>
    <property type="evidence" value="ECO:0007669"/>
    <property type="project" value="InterPro"/>
</dbReference>
<dbReference type="Pfam" id="PF05147">
    <property type="entry name" value="LANC_like"/>
    <property type="match status" value="1"/>
</dbReference>
<proteinExistence type="inferred from homology"/>
<evidence type="ECO:0000313" key="5">
    <source>
        <dbReference type="Proteomes" id="UP000014760"/>
    </source>
</evidence>
<feature type="binding site" evidence="2">
    <location>
        <position position="331"/>
    </location>
    <ligand>
        <name>Zn(2+)</name>
        <dbReference type="ChEBI" id="CHEBI:29105"/>
    </ligand>
</feature>
<dbReference type="OMA" id="YQEGCGE"/>
<keyword evidence="2" id="KW-0479">Metal-binding</keyword>
<dbReference type="Gene3D" id="1.50.10.10">
    <property type="match status" value="1"/>
</dbReference>
<reference evidence="5" key="1">
    <citation type="submission" date="2012-12" db="EMBL/GenBank/DDBJ databases">
        <authorList>
            <person name="Hellsten U."/>
            <person name="Grimwood J."/>
            <person name="Chapman J.A."/>
            <person name="Shapiro H."/>
            <person name="Aerts A."/>
            <person name="Otillar R.P."/>
            <person name="Terry A.Y."/>
            <person name="Boore J.L."/>
            <person name="Simakov O."/>
            <person name="Marletaz F."/>
            <person name="Cho S.-J."/>
            <person name="Edsinger-Gonzales E."/>
            <person name="Havlak P."/>
            <person name="Kuo D.-H."/>
            <person name="Larsson T."/>
            <person name="Lv J."/>
            <person name="Arendt D."/>
            <person name="Savage R."/>
            <person name="Osoegawa K."/>
            <person name="de Jong P."/>
            <person name="Lindberg D.R."/>
            <person name="Seaver E.C."/>
            <person name="Weisblat D.A."/>
            <person name="Putnam N.H."/>
            <person name="Grigoriev I.V."/>
            <person name="Rokhsar D.S."/>
        </authorList>
    </citation>
    <scope>NUCLEOTIDE SEQUENCE</scope>
    <source>
        <strain evidence="5">I ESC-2004</strain>
    </source>
</reference>
<sequence>MRYFKNRFPELEPGTRVDLDTPKWRDVILQYANAIVQKMPPTFDNCEGGLYTGCGGVAYMFYYMAQTDMFQDLRNDLLTKARNYTDVAMSYASSKRNSDPPGAFLLGSGGVYAVGSLVYDAIGQNQASAELNKKYRALAASCTPMDYLGCGSDEFLVGRAGYLCGTRLLNKKFGEVVPQESIHNICRATIHSGREYVKRHNCSAPLMYAYYETEYLGAAHGLSGILQMLMHFPSFLTSDPSAEQQIHDTVDLLLSFMQTDGNIAPAMDEIGRNHRAESEELVHWCHGAPGAIYLFARAFLLWKDDKYLQACLRCGELIWRKGLLKKGPGICHGVAGSGYAFLLLYRLTSDERHLHRAQKFAEFILTDEFQRGAKTPDTPFSLYEGLAGTVCFLVDLQQPLKAEFPFFDVFT</sequence>